<evidence type="ECO:0000313" key="3">
    <source>
        <dbReference type="Proteomes" id="UP000000814"/>
    </source>
</evidence>
<keyword evidence="3" id="KW-1185">Reference proteome</keyword>
<dbReference type="Gene3D" id="3.90.1640.30">
    <property type="match status" value="1"/>
</dbReference>
<dbReference type="GO" id="GO:0004527">
    <property type="term" value="F:exonuclease activity"/>
    <property type="evidence" value="ECO:0007669"/>
    <property type="project" value="UniProtKB-KW"/>
</dbReference>
<evidence type="ECO:0000313" key="2">
    <source>
        <dbReference type="EMBL" id="AAK80233.1"/>
    </source>
</evidence>
<dbReference type="PANTHER" id="PTHR30255">
    <property type="entry name" value="SINGLE-STRANDED-DNA-SPECIFIC EXONUCLEASE RECJ"/>
    <property type="match status" value="1"/>
</dbReference>
<dbReference type="PANTHER" id="PTHR30255:SF2">
    <property type="entry name" value="SINGLE-STRANDED-DNA-SPECIFIC EXONUCLEASE RECJ"/>
    <property type="match status" value="1"/>
</dbReference>
<keyword evidence="2" id="KW-0378">Hydrolase</keyword>
<dbReference type="PIR" id="F97180">
    <property type="entry name" value="F97180"/>
</dbReference>
<reference evidence="2 3" key="1">
    <citation type="journal article" date="2001" name="J. Bacteriol.">
        <title>Genome sequence and comparative analysis of the solvent-producing bacterium Clostridium acetobutylicum.</title>
        <authorList>
            <person name="Nolling J."/>
            <person name="Breton G."/>
            <person name="Omelchenko M.V."/>
            <person name="Makarova K.S."/>
            <person name="Zeng Q."/>
            <person name="Gibson R."/>
            <person name="Lee H.M."/>
            <person name="Dubois J."/>
            <person name="Qiu D."/>
            <person name="Hitti J."/>
            <person name="Wolf Y.I."/>
            <person name="Tatusov R.L."/>
            <person name="Sabathe F."/>
            <person name="Doucette-Stamm L."/>
            <person name="Soucaille P."/>
            <person name="Daly M.J."/>
            <person name="Bennett G.N."/>
            <person name="Koonin E.V."/>
            <person name="Smith D.R."/>
        </authorList>
    </citation>
    <scope>NUCLEOTIDE SEQUENCE [LARGE SCALE GENOMIC DNA]</scope>
    <source>
        <strain evidence="3">ATCC 824 / DSM 792 / JCM 1419 / LMG 5710 / VKM B-1787</strain>
    </source>
</reference>
<accession>Q97GT9</accession>
<dbReference type="RefSeq" id="WP_010965574.1">
    <property type="nucleotide sequence ID" value="NC_003030.1"/>
</dbReference>
<gene>
    <name evidence="2" type="ordered locus">CA_C2276</name>
</gene>
<feature type="domain" description="DDH" evidence="1">
    <location>
        <begin position="41"/>
        <end position="189"/>
    </location>
</feature>
<dbReference type="SUPFAM" id="SSF64182">
    <property type="entry name" value="DHH phosphoesterases"/>
    <property type="match status" value="1"/>
</dbReference>
<keyword evidence="2" id="KW-0540">Nuclease</keyword>
<dbReference type="PATRIC" id="fig|272562.8.peg.2474"/>
<dbReference type="Proteomes" id="UP000000814">
    <property type="component" value="Chromosome"/>
</dbReference>
<keyword evidence="2" id="KW-0269">Exonuclease</keyword>
<dbReference type="Pfam" id="PF01368">
    <property type="entry name" value="DHH"/>
    <property type="match status" value="1"/>
</dbReference>
<name>Q97GT9_CLOAB</name>
<dbReference type="KEGG" id="cac:CA_C2276"/>
<proteinExistence type="predicted"/>
<dbReference type="AlphaFoldDB" id="Q97GT9"/>
<dbReference type="eggNOG" id="COG0608">
    <property type="taxonomic scope" value="Bacteria"/>
</dbReference>
<protein>
    <submittedName>
        <fullName evidence="2">Protein related to N-terminal domain of SS-DNA-specific exonuclease RecJ</fullName>
    </submittedName>
</protein>
<dbReference type="InterPro" id="IPR038763">
    <property type="entry name" value="DHH_sf"/>
</dbReference>
<dbReference type="EMBL" id="AE001437">
    <property type="protein sequence ID" value="AAK80233.1"/>
    <property type="molecule type" value="Genomic_DNA"/>
</dbReference>
<dbReference type="GeneID" id="44998753"/>
<dbReference type="OrthoDB" id="1925987at2"/>
<dbReference type="STRING" id="272562.CA_C2276"/>
<organism evidence="2 3">
    <name type="scientific">Clostridium acetobutylicum (strain ATCC 824 / DSM 792 / JCM 1419 / IAM 19013 / LMG 5710 / NBRC 13948 / NRRL B-527 / VKM B-1787 / 2291 / W)</name>
    <dbReference type="NCBI Taxonomy" id="272562"/>
    <lineage>
        <taxon>Bacteria</taxon>
        <taxon>Bacillati</taxon>
        <taxon>Bacillota</taxon>
        <taxon>Clostridia</taxon>
        <taxon>Eubacteriales</taxon>
        <taxon>Clostridiaceae</taxon>
        <taxon>Clostridium</taxon>
    </lineage>
</organism>
<evidence type="ECO:0000259" key="1">
    <source>
        <dbReference type="Pfam" id="PF01368"/>
    </source>
</evidence>
<dbReference type="HOGENOM" id="CLU_009736_0_0_9"/>
<dbReference type="InterPro" id="IPR051673">
    <property type="entry name" value="SSDNA_exonuclease_RecJ"/>
</dbReference>
<sequence length="289" mass="32947">MERTGDKLQYFGLKGMHNPFLIEGMNEALQRIAKAINNREKIVLYGYCDVDSIIGMSIMLLVLKYLNADVEYLIPDDFCGSYEVNADYVNDKIKYFGANLLITIGCGINSKESTALLKKLKIDTIVVDYHEMCNEEDYAIVVNPNRKESKYPFNEFCVSGIVFKLCEAISMYYQMKCVNKYLDLAAIGTIHKCEELSGENKIIVDQGIRKIQNTNNYGIEALLKLKSVEKVDIDEVRKLSEAVVPTVNAVGKMDNARIIVQLFTTEDSYKAEQIAKYLNNEFRYKGDFF</sequence>
<dbReference type="InterPro" id="IPR001667">
    <property type="entry name" value="DDH_dom"/>
</dbReference>